<dbReference type="InterPro" id="IPR013249">
    <property type="entry name" value="RNA_pol_sigma70_r4_t2"/>
</dbReference>
<gene>
    <name evidence="9" type="ORF">MU0050_001903</name>
</gene>
<dbReference type="Pfam" id="PF04542">
    <property type="entry name" value="Sigma70_r2"/>
    <property type="match status" value="1"/>
</dbReference>
<evidence type="ECO:0000256" key="5">
    <source>
        <dbReference type="ARBA" id="ARBA00023163"/>
    </source>
</evidence>
<dbReference type="InterPro" id="IPR013324">
    <property type="entry name" value="RNA_pol_sigma_r3/r4-like"/>
</dbReference>
<accession>A0ABN9P0Z8</accession>
<dbReference type="PROSITE" id="PS01063">
    <property type="entry name" value="SIGMA70_ECF"/>
    <property type="match status" value="1"/>
</dbReference>
<feature type="domain" description="RNA polymerase sigma-70 region 2" evidence="7">
    <location>
        <begin position="28"/>
        <end position="92"/>
    </location>
</feature>
<dbReference type="InterPro" id="IPR007627">
    <property type="entry name" value="RNA_pol_sigma70_r2"/>
</dbReference>
<keyword evidence="5 6" id="KW-0804">Transcription</keyword>
<protein>
    <recommendedName>
        <fullName evidence="6">RNA polymerase sigma factor</fullName>
    </recommendedName>
</protein>
<dbReference type="InterPro" id="IPR013325">
    <property type="entry name" value="RNA_pol_sigma_r2"/>
</dbReference>
<dbReference type="SUPFAM" id="SSF88946">
    <property type="entry name" value="Sigma2 domain of RNA polymerase sigma factors"/>
    <property type="match status" value="1"/>
</dbReference>
<dbReference type="Pfam" id="PF08281">
    <property type="entry name" value="Sigma70_r4_2"/>
    <property type="match status" value="1"/>
</dbReference>
<evidence type="ECO:0000256" key="1">
    <source>
        <dbReference type="ARBA" id="ARBA00010641"/>
    </source>
</evidence>
<keyword evidence="2 6" id="KW-0805">Transcription regulation</keyword>
<evidence type="ECO:0000256" key="4">
    <source>
        <dbReference type="ARBA" id="ARBA00023125"/>
    </source>
</evidence>
<dbReference type="CDD" id="cd06171">
    <property type="entry name" value="Sigma70_r4"/>
    <property type="match status" value="1"/>
</dbReference>
<dbReference type="NCBIfam" id="TIGR02937">
    <property type="entry name" value="sigma70-ECF"/>
    <property type="match status" value="1"/>
</dbReference>
<reference evidence="9 10" key="1">
    <citation type="submission" date="2023-08" db="EMBL/GenBank/DDBJ databases">
        <authorList>
            <person name="Folkvardsen B D."/>
            <person name="Norman A."/>
        </authorList>
    </citation>
    <scope>NUCLEOTIDE SEQUENCE [LARGE SCALE GENOMIC DNA]</scope>
    <source>
        <strain evidence="9 10">Mu0050</strain>
    </source>
</reference>
<evidence type="ECO:0000256" key="3">
    <source>
        <dbReference type="ARBA" id="ARBA00023082"/>
    </source>
</evidence>
<name>A0ABN9P0Z8_9MYCO</name>
<sequence length="198" mass="21662">MKRTVDLHAAAGAAMSAATAARFEADVAPHRDALLRAARRLTRTEFDAEDLLQDTLLRAYAGYAGFSAGTNLNAWLFRILHNQWVSAFRYRQCRPTEVPLDGTPERAPVRAHRSAEDEVFATLPGPALAAALAALSEEFRTALYYSDVAGYTYREVAARMGTPAGTAMSRVSRARRHVRDQLTDTAGRQSDSPPQLVA</sequence>
<keyword evidence="10" id="KW-1185">Reference proteome</keyword>
<evidence type="ECO:0000259" key="7">
    <source>
        <dbReference type="Pfam" id="PF04542"/>
    </source>
</evidence>
<dbReference type="RefSeq" id="WP_316516247.1">
    <property type="nucleotide sequence ID" value="NZ_OY726395.1"/>
</dbReference>
<dbReference type="Gene3D" id="1.10.10.10">
    <property type="entry name" value="Winged helix-like DNA-binding domain superfamily/Winged helix DNA-binding domain"/>
    <property type="match status" value="1"/>
</dbReference>
<dbReference type="PANTHER" id="PTHR43133">
    <property type="entry name" value="RNA POLYMERASE ECF-TYPE SIGMA FACTO"/>
    <property type="match status" value="1"/>
</dbReference>
<dbReference type="EMBL" id="OY726395">
    <property type="protein sequence ID" value="CAJ1582104.1"/>
    <property type="molecule type" value="Genomic_DNA"/>
</dbReference>
<evidence type="ECO:0000256" key="6">
    <source>
        <dbReference type="RuleBase" id="RU000716"/>
    </source>
</evidence>
<organism evidence="9 10">
    <name type="scientific">[Mycobacterium] wendilense</name>
    <dbReference type="NCBI Taxonomy" id="3064284"/>
    <lineage>
        <taxon>Bacteria</taxon>
        <taxon>Bacillati</taxon>
        <taxon>Actinomycetota</taxon>
        <taxon>Actinomycetes</taxon>
        <taxon>Mycobacteriales</taxon>
        <taxon>Mycobacteriaceae</taxon>
        <taxon>Mycolicibacter</taxon>
    </lineage>
</organism>
<evidence type="ECO:0000256" key="2">
    <source>
        <dbReference type="ARBA" id="ARBA00023015"/>
    </source>
</evidence>
<feature type="domain" description="RNA polymerase sigma factor 70 region 4 type 2" evidence="8">
    <location>
        <begin position="127"/>
        <end position="177"/>
    </location>
</feature>
<evidence type="ECO:0000259" key="8">
    <source>
        <dbReference type="Pfam" id="PF08281"/>
    </source>
</evidence>
<proteinExistence type="inferred from homology"/>
<dbReference type="InterPro" id="IPR014284">
    <property type="entry name" value="RNA_pol_sigma-70_dom"/>
</dbReference>
<evidence type="ECO:0000313" key="10">
    <source>
        <dbReference type="Proteomes" id="UP001190466"/>
    </source>
</evidence>
<dbReference type="SUPFAM" id="SSF88659">
    <property type="entry name" value="Sigma3 and sigma4 domains of RNA polymerase sigma factors"/>
    <property type="match status" value="1"/>
</dbReference>
<comment type="similarity">
    <text evidence="1 6">Belongs to the sigma-70 factor family. ECF subfamily.</text>
</comment>
<dbReference type="Proteomes" id="UP001190466">
    <property type="component" value="Chromosome"/>
</dbReference>
<keyword evidence="3 6" id="KW-0731">Sigma factor</keyword>
<evidence type="ECO:0000313" key="9">
    <source>
        <dbReference type="EMBL" id="CAJ1582104.1"/>
    </source>
</evidence>
<dbReference type="Gene3D" id="1.10.1740.10">
    <property type="match status" value="1"/>
</dbReference>
<dbReference type="InterPro" id="IPR039425">
    <property type="entry name" value="RNA_pol_sigma-70-like"/>
</dbReference>
<dbReference type="PANTHER" id="PTHR43133:SF59">
    <property type="entry name" value="ECF RNA POLYMERASE SIGMA FACTOR SIGR"/>
    <property type="match status" value="1"/>
</dbReference>
<keyword evidence="4 6" id="KW-0238">DNA-binding</keyword>
<dbReference type="InterPro" id="IPR036388">
    <property type="entry name" value="WH-like_DNA-bd_sf"/>
</dbReference>
<dbReference type="InterPro" id="IPR000838">
    <property type="entry name" value="RNA_pol_sigma70_ECF_CS"/>
</dbReference>